<dbReference type="EMBL" id="JAYMYQ010000010">
    <property type="protein sequence ID" value="KAK7307792.1"/>
    <property type="molecule type" value="Genomic_DNA"/>
</dbReference>
<keyword evidence="2" id="KW-1185">Reference proteome</keyword>
<organism evidence="1 2">
    <name type="scientific">Canavalia gladiata</name>
    <name type="common">Sword bean</name>
    <name type="synonym">Dolichos gladiatus</name>
    <dbReference type="NCBI Taxonomy" id="3824"/>
    <lineage>
        <taxon>Eukaryota</taxon>
        <taxon>Viridiplantae</taxon>
        <taxon>Streptophyta</taxon>
        <taxon>Embryophyta</taxon>
        <taxon>Tracheophyta</taxon>
        <taxon>Spermatophyta</taxon>
        <taxon>Magnoliopsida</taxon>
        <taxon>eudicotyledons</taxon>
        <taxon>Gunneridae</taxon>
        <taxon>Pentapetalae</taxon>
        <taxon>rosids</taxon>
        <taxon>fabids</taxon>
        <taxon>Fabales</taxon>
        <taxon>Fabaceae</taxon>
        <taxon>Papilionoideae</taxon>
        <taxon>50 kb inversion clade</taxon>
        <taxon>NPAAA clade</taxon>
        <taxon>indigoferoid/millettioid clade</taxon>
        <taxon>Phaseoleae</taxon>
        <taxon>Canavalia</taxon>
    </lineage>
</organism>
<evidence type="ECO:0000313" key="2">
    <source>
        <dbReference type="Proteomes" id="UP001367508"/>
    </source>
</evidence>
<evidence type="ECO:0000313" key="1">
    <source>
        <dbReference type="EMBL" id="KAK7307792.1"/>
    </source>
</evidence>
<proteinExistence type="predicted"/>
<name>A0AAN9K1E5_CANGL</name>
<dbReference type="Proteomes" id="UP001367508">
    <property type="component" value="Unassembled WGS sequence"/>
</dbReference>
<accession>A0AAN9K1E5</accession>
<sequence length="73" mass="7946">MVSLFVPRGLHSNGQMKMCCQSIKQRDHQCFSITSHWQYAIAISTHCANPQAPSLVLGESVKGREGDGDGGNE</sequence>
<dbReference type="AlphaFoldDB" id="A0AAN9K1E5"/>
<protein>
    <submittedName>
        <fullName evidence="1">Uncharacterized protein</fullName>
    </submittedName>
</protein>
<gene>
    <name evidence="1" type="ORF">VNO77_41169</name>
</gene>
<reference evidence="1 2" key="1">
    <citation type="submission" date="2024-01" db="EMBL/GenBank/DDBJ databases">
        <title>The genomes of 5 underutilized Papilionoideae crops provide insights into root nodulation and disease resistanc.</title>
        <authorList>
            <person name="Jiang F."/>
        </authorList>
    </citation>
    <scope>NUCLEOTIDE SEQUENCE [LARGE SCALE GENOMIC DNA]</scope>
    <source>
        <strain evidence="1">LVBAO_FW01</strain>
        <tissue evidence="1">Leaves</tissue>
    </source>
</reference>
<comment type="caution">
    <text evidence="1">The sequence shown here is derived from an EMBL/GenBank/DDBJ whole genome shotgun (WGS) entry which is preliminary data.</text>
</comment>